<comment type="caution">
    <text evidence="3">The sequence shown here is derived from an EMBL/GenBank/DDBJ whole genome shotgun (WGS) entry which is preliminary data.</text>
</comment>
<accession>A0AAV1YLN8</accession>
<sequence>MFDFKTCIKKSRGEAMVLANKIVLILVILVLIKVDNSVASSFGSELNQKDEKANQSKFQSHKQHDTEVDSSFASKKLVSSSILETSLSFRIPLPPWDVLAVMSLLVLFFLGFNNVIVALPAIIIISAVAYQFNRLQNN</sequence>
<evidence type="ECO:0000256" key="2">
    <source>
        <dbReference type="SAM" id="Phobius"/>
    </source>
</evidence>
<evidence type="ECO:0000256" key="1">
    <source>
        <dbReference type="SAM" id="MobiDB-lite"/>
    </source>
</evidence>
<keyword evidence="2" id="KW-0472">Membrane</keyword>
<evidence type="ECO:0000313" key="3">
    <source>
        <dbReference type="EMBL" id="CAL0334755.1"/>
    </source>
</evidence>
<name>A0AAV1YLN8_LUPLU</name>
<evidence type="ECO:0000313" key="4">
    <source>
        <dbReference type="Proteomes" id="UP001497480"/>
    </source>
</evidence>
<organism evidence="3 4">
    <name type="scientific">Lupinus luteus</name>
    <name type="common">European yellow lupine</name>
    <dbReference type="NCBI Taxonomy" id="3873"/>
    <lineage>
        <taxon>Eukaryota</taxon>
        <taxon>Viridiplantae</taxon>
        <taxon>Streptophyta</taxon>
        <taxon>Embryophyta</taxon>
        <taxon>Tracheophyta</taxon>
        <taxon>Spermatophyta</taxon>
        <taxon>Magnoliopsida</taxon>
        <taxon>eudicotyledons</taxon>
        <taxon>Gunneridae</taxon>
        <taxon>Pentapetalae</taxon>
        <taxon>rosids</taxon>
        <taxon>fabids</taxon>
        <taxon>Fabales</taxon>
        <taxon>Fabaceae</taxon>
        <taxon>Papilionoideae</taxon>
        <taxon>50 kb inversion clade</taxon>
        <taxon>genistoids sensu lato</taxon>
        <taxon>core genistoids</taxon>
        <taxon>Genisteae</taxon>
        <taxon>Lupinus</taxon>
    </lineage>
</organism>
<protein>
    <submittedName>
        <fullName evidence="3">Uncharacterized protein</fullName>
    </submittedName>
</protein>
<keyword evidence="2" id="KW-0812">Transmembrane</keyword>
<feature type="transmembrane region" description="Helical" evidence="2">
    <location>
        <begin position="98"/>
        <end position="130"/>
    </location>
</feature>
<dbReference type="EMBL" id="CAXHTB010000026">
    <property type="protein sequence ID" value="CAL0334755.1"/>
    <property type="molecule type" value="Genomic_DNA"/>
</dbReference>
<dbReference type="Proteomes" id="UP001497480">
    <property type="component" value="Unassembled WGS sequence"/>
</dbReference>
<gene>
    <name evidence="3" type="ORF">LLUT_LOCUS35815</name>
</gene>
<proteinExistence type="predicted"/>
<feature type="transmembrane region" description="Helical" evidence="2">
    <location>
        <begin position="15"/>
        <end position="34"/>
    </location>
</feature>
<keyword evidence="2" id="KW-1133">Transmembrane helix</keyword>
<keyword evidence="4" id="KW-1185">Reference proteome</keyword>
<reference evidence="3 4" key="1">
    <citation type="submission" date="2024-03" db="EMBL/GenBank/DDBJ databases">
        <authorList>
            <person name="Martinez-Hernandez J."/>
        </authorList>
    </citation>
    <scope>NUCLEOTIDE SEQUENCE [LARGE SCALE GENOMIC DNA]</scope>
</reference>
<feature type="region of interest" description="Disordered" evidence="1">
    <location>
        <begin position="46"/>
        <end position="70"/>
    </location>
</feature>
<dbReference type="AlphaFoldDB" id="A0AAV1YLN8"/>